<reference evidence="3 4" key="1">
    <citation type="submission" date="2018-07" db="EMBL/GenBank/DDBJ databases">
        <title>Genome sequences of Haloplanus sp. CBA1112.</title>
        <authorList>
            <person name="Kim Y.B."/>
            <person name="Roh S.W."/>
        </authorList>
    </citation>
    <scope>NUCLEOTIDE SEQUENCE [LARGE SCALE GENOMIC DNA]</scope>
    <source>
        <strain evidence="3 4">CBA1112</strain>
    </source>
</reference>
<evidence type="ECO:0000256" key="1">
    <source>
        <dbReference type="ARBA" id="ARBA00008791"/>
    </source>
</evidence>
<dbReference type="EMBL" id="CP031148">
    <property type="protein sequence ID" value="AXG09782.1"/>
    <property type="molecule type" value="Genomic_DNA"/>
</dbReference>
<sequence>MYSDILIPTDGSPGAQEAIEHGLEIAQQYEATVHALYVVDTRVSRSGPLLESLQLEGRKAVRDLEVAGTQAGLTVVTEVVEGVPPQEILEYSAMQGIDLLVMGTQGRTGIDRFVMGSVAERVVRHSSVPVLMVRKEQL</sequence>
<evidence type="ECO:0000259" key="2">
    <source>
        <dbReference type="Pfam" id="PF00582"/>
    </source>
</evidence>
<dbReference type="Proteomes" id="UP000252985">
    <property type="component" value="Chromosome"/>
</dbReference>
<dbReference type="InterPro" id="IPR006015">
    <property type="entry name" value="Universal_stress_UspA"/>
</dbReference>
<dbReference type="Gene3D" id="3.40.50.620">
    <property type="entry name" value="HUPs"/>
    <property type="match status" value="1"/>
</dbReference>
<dbReference type="SUPFAM" id="SSF52402">
    <property type="entry name" value="Adenine nucleotide alpha hydrolases-like"/>
    <property type="match status" value="1"/>
</dbReference>
<dbReference type="PANTHER" id="PTHR46268">
    <property type="entry name" value="STRESS RESPONSE PROTEIN NHAX"/>
    <property type="match status" value="1"/>
</dbReference>
<accession>A0A345EC60</accession>
<proteinExistence type="inferred from homology"/>
<evidence type="ECO:0000313" key="3">
    <source>
        <dbReference type="EMBL" id="AXG09782.1"/>
    </source>
</evidence>
<dbReference type="AlphaFoldDB" id="A0A345EC60"/>
<organism evidence="3 4">
    <name type="scientific">Haloplanus rubicundus</name>
    <dbReference type="NCBI Taxonomy" id="1547898"/>
    <lineage>
        <taxon>Archaea</taxon>
        <taxon>Methanobacteriati</taxon>
        <taxon>Methanobacteriota</taxon>
        <taxon>Stenosarchaea group</taxon>
        <taxon>Halobacteria</taxon>
        <taxon>Halobacteriales</taxon>
        <taxon>Haloferacaceae</taxon>
        <taxon>Haloplanus</taxon>
    </lineage>
</organism>
<protein>
    <submittedName>
        <fullName evidence="3">Universal stress protein</fullName>
    </submittedName>
</protein>
<dbReference type="PANTHER" id="PTHR46268:SF6">
    <property type="entry name" value="UNIVERSAL STRESS PROTEIN UP12"/>
    <property type="match status" value="1"/>
</dbReference>
<dbReference type="GeneID" id="37286893"/>
<feature type="domain" description="UspA" evidence="2">
    <location>
        <begin position="1"/>
        <end position="134"/>
    </location>
</feature>
<dbReference type="RefSeq" id="WP_114605627.1">
    <property type="nucleotide sequence ID" value="NZ_CP031148.1"/>
</dbReference>
<dbReference type="PRINTS" id="PR01438">
    <property type="entry name" value="UNVRSLSTRESS"/>
</dbReference>
<comment type="similarity">
    <text evidence="1">Belongs to the universal stress protein A family.</text>
</comment>
<gene>
    <name evidence="3" type="ORF">DU484_07905</name>
</gene>
<dbReference type="InterPro" id="IPR014729">
    <property type="entry name" value="Rossmann-like_a/b/a_fold"/>
</dbReference>
<name>A0A345EC60_9EURY</name>
<dbReference type="KEGG" id="haq:DU484_07905"/>
<dbReference type="InterPro" id="IPR006016">
    <property type="entry name" value="UspA"/>
</dbReference>
<evidence type="ECO:0000313" key="4">
    <source>
        <dbReference type="Proteomes" id="UP000252985"/>
    </source>
</evidence>
<dbReference type="Pfam" id="PF00582">
    <property type="entry name" value="Usp"/>
    <property type="match status" value="1"/>
</dbReference>
<dbReference type="CDD" id="cd00293">
    <property type="entry name" value="USP-like"/>
    <property type="match status" value="1"/>
</dbReference>